<comment type="caution">
    <text evidence="2">The sequence shown here is derived from an EMBL/GenBank/DDBJ whole genome shotgun (WGS) entry which is preliminary data.</text>
</comment>
<feature type="compositionally biased region" description="Low complexity" evidence="1">
    <location>
        <begin position="128"/>
        <end position="138"/>
    </location>
</feature>
<sequence length="346" mass="38453">MNLKCRVCGKELPEFDQRGFRNAGFTAHQNRCIERERERREGITRRPQRAHTTHGHRRLLPASSSLSPPPFINYYRRNSSQRRRRHSLISDAISLEQSSAPASFSSSPPSFSSQQLGPSTFLNFNTVSSGQQQPTLQSQPPPPPLFSSFPVTHHHPNYYVSHAYCSQNLPSSSITVSSSTAEGVATGSTYPSEHITGSFFFNQMDHDPIIQQHQSPLSSSPITTLSPSQQQQQQQQIQSNNNTIINYMEGILPQEEEEEEEAKPSNCSSLSAPPDLQFHGIEASSITRSHIDFFPVQHCDYCIPNSGLHDPNCYLLLQFVTGATTTTTTTTSTSNRAPQGPSSSTY</sequence>
<protein>
    <submittedName>
        <fullName evidence="2">Uncharacterized protein</fullName>
    </submittedName>
</protein>
<feature type="region of interest" description="Disordered" evidence="1">
    <location>
        <begin position="123"/>
        <end position="149"/>
    </location>
</feature>
<name>A0A8H7VQ55_9FUNG</name>
<evidence type="ECO:0000256" key="1">
    <source>
        <dbReference type="SAM" id="MobiDB-lite"/>
    </source>
</evidence>
<feature type="region of interest" description="Disordered" evidence="1">
    <location>
        <begin position="255"/>
        <end position="274"/>
    </location>
</feature>
<gene>
    <name evidence="2" type="ORF">INT45_008501</name>
</gene>
<accession>A0A8H7VQ55</accession>
<organism evidence="2 3">
    <name type="scientific">Circinella minor</name>
    <dbReference type="NCBI Taxonomy" id="1195481"/>
    <lineage>
        <taxon>Eukaryota</taxon>
        <taxon>Fungi</taxon>
        <taxon>Fungi incertae sedis</taxon>
        <taxon>Mucoromycota</taxon>
        <taxon>Mucoromycotina</taxon>
        <taxon>Mucoromycetes</taxon>
        <taxon>Mucorales</taxon>
        <taxon>Lichtheimiaceae</taxon>
        <taxon>Circinella</taxon>
    </lineage>
</organism>
<evidence type="ECO:0000313" key="2">
    <source>
        <dbReference type="EMBL" id="KAG2227257.1"/>
    </source>
</evidence>
<evidence type="ECO:0000313" key="3">
    <source>
        <dbReference type="Proteomes" id="UP000646827"/>
    </source>
</evidence>
<dbReference type="Proteomes" id="UP000646827">
    <property type="component" value="Unassembled WGS sequence"/>
</dbReference>
<dbReference type="OrthoDB" id="2275486at2759"/>
<feature type="region of interest" description="Disordered" evidence="1">
    <location>
        <begin position="36"/>
        <end position="65"/>
    </location>
</feature>
<feature type="compositionally biased region" description="Low complexity" evidence="1">
    <location>
        <begin position="214"/>
        <end position="237"/>
    </location>
</feature>
<feature type="compositionally biased region" description="Polar residues" evidence="1">
    <location>
        <begin position="335"/>
        <end position="346"/>
    </location>
</feature>
<feature type="region of interest" description="Disordered" evidence="1">
    <location>
        <begin position="212"/>
        <end position="237"/>
    </location>
</feature>
<feature type="region of interest" description="Disordered" evidence="1">
    <location>
        <begin position="326"/>
        <end position="346"/>
    </location>
</feature>
<dbReference type="EMBL" id="JAEPRB010000009">
    <property type="protein sequence ID" value="KAG2227257.1"/>
    <property type="molecule type" value="Genomic_DNA"/>
</dbReference>
<feature type="compositionally biased region" description="Basic residues" evidence="1">
    <location>
        <begin position="46"/>
        <end position="59"/>
    </location>
</feature>
<keyword evidence="3" id="KW-1185">Reference proteome</keyword>
<reference evidence="2 3" key="1">
    <citation type="submission" date="2020-12" db="EMBL/GenBank/DDBJ databases">
        <title>Metabolic potential, ecology and presence of endohyphal bacteria is reflected in genomic diversity of Mucoromycotina.</title>
        <authorList>
            <person name="Muszewska A."/>
            <person name="Okrasinska A."/>
            <person name="Steczkiewicz K."/>
            <person name="Drgas O."/>
            <person name="Orlowska M."/>
            <person name="Perlinska-Lenart U."/>
            <person name="Aleksandrzak-Piekarczyk T."/>
            <person name="Szatraj K."/>
            <person name="Zielenkiewicz U."/>
            <person name="Pilsyk S."/>
            <person name="Malc E."/>
            <person name="Mieczkowski P."/>
            <person name="Kruszewska J.S."/>
            <person name="Biernat P."/>
            <person name="Pawlowska J."/>
        </authorList>
    </citation>
    <scope>NUCLEOTIDE SEQUENCE [LARGE SCALE GENOMIC DNA]</scope>
    <source>
        <strain evidence="2 3">CBS 142.35</strain>
    </source>
</reference>
<proteinExistence type="predicted"/>
<dbReference type="AlphaFoldDB" id="A0A8H7VQ55"/>